<keyword evidence="3" id="KW-1185">Reference proteome</keyword>
<feature type="region of interest" description="Disordered" evidence="1">
    <location>
        <begin position="33"/>
        <end position="64"/>
    </location>
</feature>
<organism evidence="2 3">
    <name type="scientific">Pleuronectes platessa</name>
    <name type="common">European plaice</name>
    <dbReference type="NCBI Taxonomy" id="8262"/>
    <lineage>
        <taxon>Eukaryota</taxon>
        <taxon>Metazoa</taxon>
        <taxon>Chordata</taxon>
        <taxon>Craniata</taxon>
        <taxon>Vertebrata</taxon>
        <taxon>Euteleostomi</taxon>
        <taxon>Actinopterygii</taxon>
        <taxon>Neopterygii</taxon>
        <taxon>Teleostei</taxon>
        <taxon>Neoteleostei</taxon>
        <taxon>Acanthomorphata</taxon>
        <taxon>Carangaria</taxon>
        <taxon>Pleuronectiformes</taxon>
        <taxon>Pleuronectoidei</taxon>
        <taxon>Pleuronectidae</taxon>
        <taxon>Pleuronectes</taxon>
    </lineage>
</organism>
<evidence type="ECO:0000313" key="2">
    <source>
        <dbReference type="EMBL" id="CAB1424408.1"/>
    </source>
</evidence>
<dbReference type="Proteomes" id="UP001153269">
    <property type="component" value="Unassembled WGS sequence"/>
</dbReference>
<evidence type="ECO:0000256" key="1">
    <source>
        <dbReference type="SAM" id="MobiDB-lite"/>
    </source>
</evidence>
<protein>
    <submittedName>
        <fullName evidence="2">Uncharacterized protein</fullName>
    </submittedName>
</protein>
<accession>A0A9N7U6Q9</accession>
<dbReference type="EMBL" id="CADEAL010000729">
    <property type="protein sequence ID" value="CAB1424408.1"/>
    <property type="molecule type" value="Genomic_DNA"/>
</dbReference>
<comment type="caution">
    <text evidence="2">The sequence shown here is derived from an EMBL/GenBank/DDBJ whole genome shotgun (WGS) entry which is preliminary data.</text>
</comment>
<sequence>MDAADLKVPLSFPARMMDAPPVLCHPAARQMSASGVETHAAANEISHRHSLPRSSGTAGGGFSPASDPDQDLCIVLLLPLVLGPDECSGYQRVLQKHCSTQ</sequence>
<reference evidence="2" key="1">
    <citation type="submission" date="2020-03" db="EMBL/GenBank/DDBJ databases">
        <authorList>
            <person name="Weist P."/>
        </authorList>
    </citation>
    <scope>NUCLEOTIDE SEQUENCE</scope>
</reference>
<name>A0A9N7U6Q9_PLEPL</name>
<gene>
    <name evidence="2" type="ORF">PLEPLA_LOCUS12333</name>
</gene>
<proteinExistence type="predicted"/>
<evidence type="ECO:0000313" key="3">
    <source>
        <dbReference type="Proteomes" id="UP001153269"/>
    </source>
</evidence>
<dbReference type="AlphaFoldDB" id="A0A9N7U6Q9"/>